<evidence type="ECO:0000313" key="3">
    <source>
        <dbReference type="EMBL" id="CAK6434002.1"/>
    </source>
</evidence>
<evidence type="ECO:0000256" key="1">
    <source>
        <dbReference type="ARBA" id="ARBA00023157"/>
    </source>
</evidence>
<proteinExistence type="predicted"/>
<accession>A0ABN9ZCR5</accession>
<sequence>MGFIFSKSMNENMKNQQEFMLANARLQLERQLMMQNEMRERQMAMQIAWSREFLKYFGTFFGIAAISLTAGAIKRKKPAFLFPIIPLGFVLTYQYDLGYGTLLQRMKVRFFISVCGTHIWAEDMRKQRKTRSGPSTEIMQFSTTKNAGPLNMRMEFIPTSQQELKTTLAEKQTLLKELLQQASSNDIHITFEEFKKNGLQRHSEAENKSLSELKNIRLVKHFLKKREAPYLLSNKCCYIGCTKKEVAVFC</sequence>
<dbReference type="EMBL" id="OY882867">
    <property type="protein sequence ID" value="CAK6434002.1"/>
    <property type="molecule type" value="Genomic_DNA"/>
</dbReference>
<evidence type="ECO:0008006" key="5">
    <source>
        <dbReference type="Google" id="ProtNLM"/>
    </source>
</evidence>
<keyword evidence="4" id="KW-1185">Reference proteome</keyword>
<dbReference type="PROSITE" id="PS00262">
    <property type="entry name" value="INSULIN"/>
    <property type="match status" value="1"/>
</dbReference>
<dbReference type="InterPro" id="IPR022421">
    <property type="entry name" value="Relaxin"/>
</dbReference>
<name>A0ABN9ZCR5_PIPNA</name>
<dbReference type="PANTHER" id="PTHR13411">
    <property type="entry name" value="PLASMINOGEN RECEPTOR (KT)"/>
    <property type="match status" value="1"/>
</dbReference>
<dbReference type="PRINTS" id="PR02004">
    <property type="entry name" value="RELAXIN"/>
</dbReference>
<keyword evidence="2" id="KW-1133">Transmembrane helix</keyword>
<feature type="transmembrane region" description="Helical" evidence="2">
    <location>
        <begin position="53"/>
        <end position="73"/>
    </location>
</feature>
<evidence type="ECO:0000256" key="2">
    <source>
        <dbReference type="SAM" id="Phobius"/>
    </source>
</evidence>
<dbReference type="InterPro" id="IPR022353">
    <property type="entry name" value="Insulin_CS"/>
</dbReference>
<keyword evidence="2" id="KW-0812">Transmembrane</keyword>
<reference evidence="3" key="1">
    <citation type="submission" date="2023-12" db="EMBL/GenBank/DDBJ databases">
        <authorList>
            <person name="Brown T."/>
        </authorList>
    </citation>
    <scope>NUCLEOTIDE SEQUENCE</scope>
</reference>
<organism evidence="3 4">
    <name type="scientific">Pipistrellus nathusii</name>
    <name type="common">Nathusius' pipistrelle</name>
    <dbReference type="NCBI Taxonomy" id="59473"/>
    <lineage>
        <taxon>Eukaryota</taxon>
        <taxon>Metazoa</taxon>
        <taxon>Chordata</taxon>
        <taxon>Craniata</taxon>
        <taxon>Vertebrata</taxon>
        <taxon>Euteleostomi</taxon>
        <taxon>Mammalia</taxon>
        <taxon>Eutheria</taxon>
        <taxon>Laurasiatheria</taxon>
        <taxon>Chiroptera</taxon>
        <taxon>Yangochiroptera</taxon>
        <taxon>Vespertilionidae</taxon>
        <taxon>Pipistrellus</taxon>
    </lineage>
</organism>
<dbReference type="InterPro" id="IPR019319">
    <property type="entry name" value="Plg-R(KT)"/>
</dbReference>
<dbReference type="Pfam" id="PF10166">
    <property type="entry name" value="DUF2368"/>
    <property type="match status" value="1"/>
</dbReference>
<evidence type="ECO:0000313" key="4">
    <source>
        <dbReference type="Proteomes" id="UP001314169"/>
    </source>
</evidence>
<dbReference type="Proteomes" id="UP001314169">
    <property type="component" value="Chromosome 10"/>
</dbReference>
<keyword evidence="2" id="KW-0472">Membrane</keyword>
<dbReference type="PANTHER" id="PTHR13411:SF6">
    <property type="entry name" value="PLASMINOGEN RECEPTOR (KT)"/>
    <property type="match status" value="1"/>
</dbReference>
<feature type="transmembrane region" description="Helical" evidence="2">
    <location>
        <begin position="79"/>
        <end position="99"/>
    </location>
</feature>
<protein>
    <recommendedName>
        <fullName evidence="5">Insulin-like domain-containing protein</fullName>
    </recommendedName>
</protein>
<keyword evidence="1" id="KW-1015">Disulfide bond</keyword>
<gene>
    <name evidence="3" type="ORF">MPIPNATIZW_LOCUS2308</name>
</gene>